<evidence type="ECO:0000313" key="7">
    <source>
        <dbReference type="Proteomes" id="UP000038010"/>
    </source>
</evidence>
<evidence type="ECO:0000256" key="5">
    <source>
        <dbReference type="SAM" id="Phobius"/>
    </source>
</evidence>
<feature type="transmembrane region" description="Helical" evidence="5">
    <location>
        <begin position="81"/>
        <end position="101"/>
    </location>
</feature>
<keyword evidence="7" id="KW-1185">Reference proteome</keyword>
<dbReference type="STRING" id="1664694.A0A0N0NQ20"/>
<dbReference type="GO" id="GO:0016020">
    <property type="term" value="C:membrane"/>
    <property type="evidence" value="ECO:0007669"/>
    <property type="project" value="UniProtKB-SubCell"/>
</dbReference>
<feature type="transmembrane region" description="Helical" evidence="5">
    <location>
        <begin position="262"/>
        <end position="282"/>
    </location>
</feature>
<dbReference type="PANTHER" id="PTHR31465:SF27">
    <property type="entry name" value="DOMAIN PROTEIN, PUTATIVE (AFU_ORTHOLOGUE AFUA_3G01030)-RELATED"/>
    <property type="match status" value="1"/>
</dbReference>
<gene>
    <name evidence="6" type="ORF">AB675_7114</name>
</gene>
<feature type="transmembrane region" description="Helical" evidence="5">
    <location>
        <begin position="224"/>
        <end position="242"/>
    </location>
</feature>
<proteinExistence type="predicted"/>
<dbReference type="AlphaFoldDB" id="A0A0N0NQ20"/>
<name>A0A0N0NQ20_9EURO</name>
<feature type="transmembrane region" description="Helical" evidence="5">
    <location>
        <begin position="52"/>
        <end position="69"/>
    </location>
</feature>
<dbReference type="Proteomes" id="UP000038010">
    <property type="component" value="Unassembled WGS sequence"/>
</dbReference>
<protein>
    <submittedName>
        <fullName evidence="6">Protein RTA1</fullName>
    </submittedName>
</protein>
<feature type="transmembrane region" description="Helical" evidence="5">
    <location>
        <begin position="121"/>
        <end position="137"/>
    </location>
</feature>
<feature type="transmembrane region" description="Helical" evidence="5">
    <location>
        <begin position="157"/>
        <end position="180"/>
    </location>
</feature>
<dbReference type="VEuPathDB" id="FungiDB:AB675_7114"/>
<evidence type="ECO:0000256" key="3">
    <source>
        <dbReference type="ARBA" id="ARBA00022989"/>
    </source>
</evidence>
<dbReference type="EMBL" id="LFJN01000005">
    <property type="protein sequence ID" value="KPI43398.1"/>
    <property type="molecule type" value="Genomic_DNA"/>
</dbReference>
<accession>A0A0N0NQ20</accession>
<dbReference type="OrthoDB" id="3358017at2759"/>
<dbReference type="InterPro" id="IPR007568">
    <property type="entry name" value="RTA1"/>
</dbReference>
<dbReference type="RefSeq" id="XP_018003361.1">
    <property type="nucleotide sequence ID" value="XM_018147458.1"/>
</dbReference>
<reference evidence="6 7" key="1">
    <citation type="submission" date="2015-06" db="EMBL/GenBank/DDBJ databases">
        <title>Draft genome of the ant-associated black yeast Phialophora attae CBS 131958.</title>
        <authorList>
            <person name="Moreno L.F."/>
            <person name="Stielow B.J."/>
            <person name="de Hoog S."/>
            <person name="Vicente V.A."/>
            <person name="Weiss V.A."/>
            <person name="de Vries M."/>
            <person name="Cruz L.M."/>
            <person name="Souza E.M."/>
        </authorList>
    </citation>
    <scope>NUCLEOTIDE SEQUENCE [LARGE SCALE GENOMIC DNA]</scope>
    <source>
        <strain evidence="6 7">CBS 131958</strain>
    </source>
</reference>
<comment type="subcellular location">
    <subcellularLocation>
        <location evidence="1">Membrane</location>
        <topology evidence="1">Multi-pass membrane protein</topology>
    </subcellularLocation>
</comment>
<evidence type="ECO:0000313" key="6">
    <source>
        <dbReference type="EMBL" id="KPI43398.1"/>
    </source>
</evidence>
<evidence type="ECO:0000256" key="4">
    <source>
        <dbReference type="ARBA" id="ARBA00023136"/>
    </source>
</evidence>
<feature type="transmembrane region" description="Helical" evidence="5">
    <location>
        <begin position="20"/>
        <end position="40"/>
    </location>
</feature>
<evidence type="ECO:0000256" key="2">
    <source>
        <dbReference type="ARBA" id="ARBA00022692"/>
    </source>
</evidence>
<sequence>MAKLKPITGTEYFLWKYLPSIPLAAAFLAAFLIVTTIHLTLTIRTKTHFNHILAIGGLMQVLGYAARIWAHFSTDTIPPYIMQSCLIILAPVLYAASVYMCLSRIIRSSGGERLSLVRPRWITRVFVLADFATLNVQGNGAGLTGSDTKAVARAGQWIVIAGLGIQVATVGFFVLVAVVWHRRMGRWVRAEERMEVELVNDGQAMGDGSMEGQSMPSELPPWRTGLWMLYICSALIGVRSVFRLVEYVQGPEGYLLSREWPTYSLDGSLMLLLQIVYVIWFPKDFKVEMSDRRKKWMRLLK</sequence>
<keyword evidence="4 5" id="KW-0472">Membrane</keyword>
<dbReference type="PANTHER" id="PTHR31465">
    <property type="entry name" value="PROTEIN RTA1-RELATED"/>
    <property type="match status" value="1"/>
</dbReference>
<dbReference type="Pfam" id="PF04479">
    <property type="entry name" value="RTA1"/>
    <property type="match status" value="1"/>
</dbReference>
<keyword evidence="2 5" id="KW-0812">Transmembrane</keyword>
<dbReference type="GeneID" id="28739338"/>
<keyword evidence="3 5" id="KW-1133">Transmembrane helix</keyword>
<organism evidence="6 7">
    <name type="scientific">Cyphellophora attinorum</name>
    <dbReference type="NCBI Taxonomy" id="1664694"/>
    <lineage>
        <taxon>Eukaryota</taxon>
        <taxon>Fungi</taxon>
        <taxon>Dikarya</taxon>
        <taxon>Ascomycota</taxon>
        <taxon>Pezizomycotina</taxon>
        <taxon>Eurotiomycetes</taxon>
        <taxon>Chaetothyriomycetidae</taxon>
        <taxon>Chaetothyriales</taxon>
        <taxon>Cyphellophoraceae</taxon>
        <taxon>Cyphellophora</taxon>
    </lineage>
</organism>
<evidence type="ECO:0000256" key="1">
    <source>
        <dbReference type="ARBA" id="ARBA00004141"/>
    </source>
</evidence>
<comment type="caution">
    <text evidence="6">The sequence shown here is derived from an EMBL/GenBank/DDBJ whole genome shotgun (WGS) entry which is preliminary data.</text>
</comment>